<evidence type="ECO:0000313" key="2">
    <source>
        <dbReference type="EMBL" id="EPS35098.1"/>
    </source>
</evidence>
<accession>S8B7W5</accession>
<dbReference type="Proteomes" id="UP000015100">
    <property type="component" value="Unassembled WGS sequence"/>
</dbReference>
<protein>
    <submittedName>
        <fullName evidence="2">Uncharacterized protein</fullName>
    </submittedName>
</protein>
<reference evidence="3" key="2">
    <citation type="submission" date="2013-04" db="EMBL/GenBank/DDBJ databases">
        <title>Genomic mechanisms accounting for the adaptation to parasitism in nematode-trapping fungi.</title>
        <authorList>
            <person name="Ahren D.G."/>
        </authorList>
    </citation>
    <scope>NUCLEOTIDE SEQUENCE [LARGE SCALE GENOMIC DNA]</scope>
    <source>
        <strain evidence="3">CBS 200.50</strain>
    </source>
</reference>
<keyword evidence="3" id="KW-1185">Reference proteome</keyword>
<name>S8B7W5_DACHA</name>
<evidence type="ECO:0000256" key="1">
    <source>
        <dbReference type="SAM" id="MobiDB-lite"/>
    </source>
</evidence>
<proteinExistence type="predicted"/>
<evidence type="ECO:0000313" key="3">
    <source>
        <dbReference type="Proteomes" id="UP000015100"/>
    </source>
</evidence>
<comment type="caution">
    <text evidence="2">The sequence shown here is derived from an EMBL/GenBank/DDBJ whole genome shotgun (WGS) entry which is preliminary data.</text>
</comment>
<organism evidence="2 3">
    <name type="scientific">Dactylellina haptotyla (strain CBS 200.50)</name>
    <name type="common">Nematode-trapping fungus</name>
    <name type="synonym">Monacrosporium haptotylum</name>
    <dbReference type="NCBI Taxonomy" id="1284197"/>
    <lineage>
        <taxon>Eukaryota</taxon>
        <taxon>Fungi</taxon>
        <taxon>Dikarya</taxon>
        <taxon>Ascomycota</taxon>
        <taxon>Pezizomycotina</taxon>
        <taxon>Orbiliomycetes</taxon>
        <taxon>Orbiliales</taxon>
        <taxon>Orbiliaceae</taxon>
        <taxon>Dactylellina</taxon>
    </lineage>
</organism>
<dbReference type="HOGENOM" id="CLU_1283216_0_0_1"/>
<sequence>MASPVSSRASSPLSPPLPLSTPWHSPSFSSSLSTSSLSSSSPRALSPPPPSIASGPEDEAPLAPRGPSSSAAARAVFGAPYASSTQWAQKPNRAKYSFEQRVFLINNRKKSGKELLAILRAGVPGMLEPDTDVAKTATGVIALITHLLSKINSSLSLESTLGPSRLDGVDSSVLEVDDDDDDYDYDYDDDDADADDESAGRRLGHVYDEPEVFTT</sequence>
<feature type="region of interest" description="Disordered" evidence="1">
    <location>
        <begin position="168"/>
        <end position="215"/>
    </location>
</feature>
<dbReference type="EMBL" id="AQGS01001233">
    <property type="protein sequence ID" value="EPS35098.1"/>
    <property type="molecule type" value="Genomic_DNA"/>
</dbReference>
<feature type="compositionally biased region" description="Acidic residues" evidence="1">
    <location>
        <begin position="175"/>
        <end position="197"/>
    </location>
</feature>
<feature type="compositionally biased region" description="Low complexity" evidence="1">
    <location>
        <begin position="20"/>
        <end position="44"/>
    </location>
</feature>
<feature type="region of interest" description="Disordered" evidence="1">
    <location>
        <begin position="1"/>
        <end position="69"/>
    </location>
</feature>
<feature type="compositionally biased region" description="Low complexity" evidence="1">
    <location>
        <begin position="1"/>
        <end position="12"/>
    </location>
</feature>
<gene>
    <name evidence="2" type="ORF">H072_11434</name>
</gene>
<dbReference type="AlphaFoldDB" id="S8B7W5"/>
<reference evidence="2 3" key="1">
    <citation type="journal article" date="2013" name="PLoS Genet.">
        <title>Genomic mechanisms accounting for the adaptation to parasitism in nematode-trapping fungi.</title>
        <authorList>
            <person name="Meerupati T."/>
            <person name="Andersson K.M."/>
            <person name="Friman E."/>
            <person name="Kumar D."/>
            <person name="Tunlid A."/>
            <person name="Ahren D."/>
        </authorList>
    </citation>
    <scope>NUCLEOTIDE SEQUENCE [LARGE SCALE GENOMIC DNA]</scope>
    <source>
        <strain evidence="2 3">CBS 200.50</strain>
    </source>
</reference>